<evidence type="ECO:0000256" key="4">
    <source>
        <dbReference type="ARBA" id="ARBA00022596"/>
    </source>
</evidence>
<keyword evidence="4" id="KW-0533">Nickel</keyword>
<evidence type="ECO:0000256" key="2">
    <source>
        <dbReference type="ARBA" id="ARBA00010892"/>
    </source>
</evidence>
<dbReference type="InterPro" id="IPR011541">
    <property type="entry name" value="Ni/Co_transpt_high_affinity"/>
</dbReference>
<gene>
    <name evidence="9" type="ORF">GCM10009606_06460</name>
</gene>
<evidence type="ECO:0000256" key="7">
    <source>
        <dbReference type="ARBA" id="ARBA00023136"/>
    </source>
</evidence>
<evidence type="ECO:0000313" key="9">
    <source>
        <dbReference type="EMBL" id="GAA1129351.1"/>
    </source>
</evidence>
<proteinExistence type="inferred from homology"/>
<evidence type="ECO:0000256" key="3">
    <source>
        <dbReference type="ARBA" id="ARBA00022448"/>
    </source>
</evidence>
<evidence type="ECO:0000256" key="5">
    <source>
        <dbReference type="ARBA" id="ARBA00022692"/>
    </source>
</evidence>
<dbReference type="RefSeq" id="WP_343905607.1">
    <property type="nucleotide sequence ID" value="NZ_BAAAJE010000002.1"/>
</dbReference>
<reference evidence="9 10" key="1">
    <citation type="journal article" date="2019" name="Int. J. Syst. Evol. Microbiol.">
        <title>The Global Catalogue of Microorganisms (GCM) 10K type strain sequencing project: providing services to taxonomists for standard genome sequencing and annotation.</title>
        <authorList>
            <consortium name="The Broad Institute Genomics Platform"/>
            <consortium name="The Broad Institute Genome Sequencing Center for Infectious Disease"/>
            <person name="Wu L."/>
            <person name="Ma J."/>
        </authorList>
    </citation>
    <scope>NUCLEOTIDE SEQUENCE [LARGE SCALE GENOMIC DNA]</scope>
    <source>
        <strain evidence="9 10">JCM 11813</strain>
    </source>
</reference>
<evidence type="ECO:0000256" key="1">
    <source>
        <dbReference type="ARBA" id="ARBA00004127"/>
    </source>
</evidence>
<comment type="subcellular location">
    <subcellularLocation>
        <location evidence="8">Cell membrane</location>
        <topology evidence="8">Multi-pass membrane protein</topology>
    </subcellularLocation>
    <subcellularLocation>
        <location evidence="1">Endomembrane system</location>
        <topology evidence="1">Multi-pass membrane protein</topology>
    </subcellularLocation>
</comment>
<keyword evidence="7 8" id="KW-0472">Membrane</keyword>
<dbReference type="PANTHER" id="PTHR31611:SF0">
    <property type="entry name" value="HIGH-AFFINITY NICKEL TRANSPORT PROTEIN NIC1"/>
    <property type="match status" value="1"/>
</dbReference>
<evidence type="ECO:0000313" key="10">
    <source>
        <dbReference type="Proteomes" id="UP001499979"/>
    </source>
</evidence>
<dbReference type="PANTHER" id="PTHR31611">
    <property type="entry name" value="HIGH-AFFINITY NICKEL TRANSPORT PROTEIN NIC1"/>
    <property type="match status" value="1"/>
</dbReference>
<feature type="transmembrane region" description="Helical" evidence="8">
    <location>
        <begin position="274"/>
        <end position="300"/>
    </location>
</feature>
<keyword evidence="6 8" id="KW-1133">Transmembrane helix</keyword>
<organism evidence="9 10">
    <name type="scientific">Nocardioides aquiterrae</name>
    <dbReference type="NCBI Taxonomy" id="203799"/>
    <lineage>
        <taxon>Bacteria</taxon>
        <taxon>Bacillati</taxon>
        <taxon>Actinomycetota</taxon>
        <taxon>Actinomycetes</taxon>
        <taxon>Propionibacteriales</taxon>
        <taxon>Nocardioidaceae</taxon>
        <taxon>Nocardioides</taxon>
    </lineage>
</organism>
<name>A0ABN1U9U1_9ACTN</name>
<evidence type="ECO:0000256" key="6">
    <source>
        <dbReference type="ARBA" id="ARBA00022989"/>
    </source>
</evidence>
<feature type="transmembrane region" description="Helical" evidence="8">
    <location>
        <begin position="14"/>
        <end position="36"/>
    </location>
</feature>
<dbReference type="InterPro" id="IPR004688">
    <property type="entry name" value="Ni/Co_transpt"/>
</dbReference>
<keyword evidence="5 8" id="KW-0812">Transmembrane</keyword>
<feature type="transmembrane region" description="Helical" evidence="8">
    <location>
        <begin position="320"/>
        <end position="340"/>
    </location>
</feature>
<feature type="transmembrane region" description="Helical" evidence="8">
    <location>
        <begin position="90"/>
        <end position="116"/>
    </location>
</feature>
<keyword evidence="10" id="KW-1185">Reference proteome</keyword>
<accession>A0ABN1U9U1</accession>
<protein>
    <recommendedName>
        <fullName evidence="8">Nickel/cobalt efflux system</fullName>
    </recommendedName>
</protein>
<comment type="similarity">
    <text evidence="2 8">Belongs to the NiCoT transporter (TC 2.A.52) family.</text>
</comment>
<feature type="transmembrane region" description="Helical" evidence="8">
    <location>
        <begin position="201"/>
        <end position="225"/>
    </location>
</feature>
<dbReference type="Proteomes" id="UP001499979">
    <property type="component" value="Unassembled WGS sequence"/>
</dbReference>
<dbReference type="Pfam" id="PF03824">
    <property type="entry name" value="NicO"/>
    <property type="match status" value="1"/>
</dbReference>
<feature type="transmembrane region" description="Helical" evidence="8">
    <location>
        <begin position="231"/>
        <end position="253"/>
    </location>
</feature>
<feature type="transmembrane region" description="Helical" evidence="8">
    <location>
        <begin position="136"/>
        <end position="157"/>
    </location>
</feature>
<evidence type="ECO:0000256" key="8">
    <source>
        <dbReference type="RuleBase" id="RU362101"/>
    </source>
</evidence>
<dbReference type="NCBIfam" id="TIGR00802">
    <property type="entry name" value="nico"/>
    <property type="match status" value="1"/>
</dbReference>
<sequence>MALSSWTRRDRLEAAVLLGIVALMHVVGFGLLFGLVGPHQYTVGDQVLGVGLGLTAYTYGVRHAFDADHIAAIDNTTRKLRGDGRRPKSVGFWFAMGHSAMVFVLAGLVAVGAHVVGALSTDGSRTNATLGLVGTLSSGCFLYLIGLLNLAALVGMWRVWRGLRRGEYDERELESQLAKRGLLARMLGGLTRAISRPIQMFPVGVLFGIGFDTATEVALLVLAGTGAAAGVPWYAIMVLPLLFAAGMTLFDCLDGLFMSVAYDWAFLRPVRKVYYNLTITGLSVAVALVIGTIELVSVLHDSGGWTNRFSDAVSSVDLDHVGFVVVGLFVVVWAAAIAYWNLGRVEERWQPAGDGYEETS</sequence>
<comment type="caution">
    <text evidence="9">The sequence shown here is derived from an EMBL/GenBank/DDBJ whole genome shotgun (WGS) entry which is preliminary data.</text>
</comment>
<dbReference type="EMBL" id="BAAAJE010000002">
    <property type="protein sequence ID" value="GAA1129351.1"/>
    <property type="molecule type" value="Genomic_DNA"/>
</dbReference>
<keyword evidence="3 8" id="KW-0813">Transport</keyword>